<dbReference type="RefSeq" id="WP_149114634.1">
    <property type="nucleotide sequence ID" value="NZ_CP042425.1"/>
</dbReference>
<gene>
    <name evidence="3" type="ORF">PX52LOC_07418</name>
</gene>
<accession>A0A5C1AP14</accession>
<dbReference type="Proteomes" id="UP000324974">
    <property type="component" value="Chromosome"/>
</dbReference>
<dbReference type="PANTHER" id="PTHR33352">
    <property type="entry name" value="SLR1095 PROTEIN"/>
    <property type="match status" value="1"/>
</dbReference>
<protein>
    <submittedName>
        <fullName evidence="3">Uma2 family endonuclease</fullName>
    </submittedName>
</protein>
<dbReference type="KEGG" id="lrs:PX52LOC_07418"/>
<dbReference type="PANTHER" id="PTHR33352:SF3">
    <property type="entry name" value="SLR1612 PROTEIN"/>
    <property type="match status" value="1"/>
</dbReference>
<sequence length="227" mass="25941">MSTGLPTAEIEYPSEDGEPMAETPIHAEAMMLLHQALQDFYADRSDVFIATDAFWYWEEGNPEARVAPDVMVVPGVGQRDRRSFFSWEDNGAVPAVVFEFASRGTYQTDEEDKFFLYEELGVREYFLFDPEGAYLSTPLKGYRLGEVYGRLRPTDGMIESLLGFKLRAEGRMLRLYDARNNVPIPTRLERADAERQRADAERQRADQLQAEVERLKAILAQRGENPS</sequence>
<keyword evidence="1" id="KW-0175">Coiled coil</keyword>
<dbReference type="InterPro" id="IPR008538">
    <property type="entry name" value="Uma2"/>
</dbReference>
<keyword evidence="3" id="KW-0378">Hydrolase</keyword>
<dbReference type="CDD" id="cd06260">
    <property type="entry name" value="DUF820-like"/>
    <property type="match status" value="1"/>
</dbReference>
<keyword evidence="3" id="KW-0255">Endonuclease</keyword>
<dbReference type="InterPro" id="IPR012296">
    <property type="entry name" value="Nuclease_put_TT1808"/>
</dbReference>
<dbReference type="Pfam" id="PF05685">
    <property type="entry name" value="Uma2"/>
    <property type="match status" value="1"/>
</dbReference>
<name>A0A5C1AP14_9BACT</name>
<dbReference type="GO" id="GO:0004519">
    <property type="term" value="F:endonuclease activity"/>
    <property type="evidence" value="ECO:0007669"/>
    <property type="project" value="UniProtKB-KW"/>
</dbReference>
<keyword evidence="4" id="KW-1185">Reference proteome</keyword>
<reference evidence="4" key="1">
    <citation type="submission" date="2019-08" db="EMBL/GenBank/DDBJ databases">
        <title>Limnoglobus roseus gen. nov., sp. nov., a novel freshwater planctomycete with a giant genome from the family Gemmataceae.</title>
        <authorList>
            <person name="Kulichevskaya I.S."/>
            <person name="Naumoff D.G."/>
            <person name="Miroshnikov K."/>
            <person name="Ivanova A."/>
            <person name="Philippov D.A."/>
            <person name="Hakobyan A."/>
            <person name="Rijpstra I.C."/>
            <person name="Sinninghe Damste J.S."/>
            <person name="Liesack W."/>
            <person name="Dedysh S.N."/>
        </authorList>
    </citation>
    <scope>NUCLEOTIDE SEQUENCE [LARGE SCALE GENOMIC DNA]</scope>
    <source>
        <strain evidence="4">PX52</strain>
    </source>
</reference>
<evidence type="ECO:0000313" key="4">
    <source>
        <dbReference type="Proteomes" id="UP000324974"/>
    </source>
</evidence>
<evidence type="ECO:0000259" key="2">
    <source>
        <dbReference type="Pfam" id="PF05685"/>
    </source>
</evidence>
<proteinExistence type="predicted"/>
<feature type="coiled-coil region" evidence="1">
    <location>
        <begin position="188"/>
        <end position="225"/>
    </location>
</feature>
<dbReference type="SUPFAM" id="SSF52980">
    <property type="entry name" value="Restriction endonuclease-like"/>
    <property type="match status" value="1"/>
</dbReference>
<dbReference type="AlphaFoldDB" id="A0A5C1AP14"/>
<evidence type="ECO:0000256" key="1">
    <source>
        <dbReference type="SAM" id="Coils"/>
    </source>
</evidence>
<dbReference type="Gene3D" id="3.90.1570.10">
    <property type="entry name" value="tt1808, chain A"/>
    <property type="match status" value="1"/>
</dbReference>
<organism evidence="3 4">
    <name type="scientific">Limnoglobus roseus</name>
    <dbReference type="NCBI Taxonomy" id="2598579"/>
    <lineage>
        <taxon>Bacteria</taxon>
        <taxon>Pseudomonadati</taxon>
        <taxon>Planctomycetota</taxon>
        <taxon>Planctomycetia</taxon>
        <taxon>Gemmatales</taxon>
        <taxon>Gemmataceae</taxon>
        <taxon>Limnoglobus</taxon>
    </lineage>
</organism>
<dbReference type="EMBL" id="CP042425">
    <property type="protein sequence ID" value="QEL20325.1"/>
    <property type="molecule type" value="Genomic_DNA"/>
</dbReference>
<evidence type="ECO:0000313" key="3">
    <source>
        <dbReference type="EMBL" id="QEL20325.1"/>
    </source>
</evidence>
<dbReference type="OrthoDB" id="274412at2"/>
<feature type="domain" description="Putative restriction endonuclease" evidence="2">
    <location>
        <begin position="10"/>
        <end position="136"/>
    </location>
</feature>
<dbReference type="InterPro" id="IPR011335">
    <property type="entry name" value="Restrct_endonuc-II-like"/>
</dbReference>
<keyword evidence="3" id="KW-0540">Nuclease</keyword>